<dbReference type="Proteomes" id="UP000275078">
    <property type="component" value="Unassembled WGS sequence"/>
</dbReference>
<gene>
    <name evidence="1" type="ORF">BJ508DRAFT_336306</name>
</gene>
<evidence type="ECO:0000313" key="1">
    <source>
        <dbReference type="EMBL" id="RPA71192.1"/>
    </source>
</evidence>
<name>A0A3N4H8Z9_ASCIM</name>
<accession>A0A3N4H8Z9</accession>
<keyword evidence="2" id="KW-1185">Reference proteome</keyword>
<dbReference type="STRING" id="1160509.A0A3N4H8Z9"/>
<dbReference type="AlphaFoldDB" id="A0A3N4H8Z9"/>
<dbReference type="EMBL" id="ML119960">
    <property type="protein sequence ID" value="RPA71192.1"/>
    <property type="molecule type" value="Genomic_DNA"/>
</dbReference>
<protein>
    <submittedName>
        <fullName evidence="1">Uncharacterized protein</fullName>
    </submittedName>
</protein>
<reference evidence="1 2" key="1">
    <citation type="journal article" date="2018" name="Nat. Ecol. Evol.">
        <title>Pezizomycetes genomes reveal the molecular basis of ectomycorrhizal truffle lifestyle.</title>
        <authorList>
            <person name="Murat C."/>
            <person name="Payen T."/>
            <person name="Noel B."/>
            <person name="Kuo A."/>
            <person name="Morin E."/>
            <person name="Chen J."/>
            <person name="Kohler A."/>
            <person name="Krizsan K."/>
            <person name="Balestrini R."/>
            <person name="Da Silva C."/>
            <person name="Montanini B."/>
            <person name="Hainaut M."/>
            <person name="Levati E."/>
            <person name="Barry K.W."/>
            <person name="Belfiori B."/>
            <person name="Cichocki N."/>
            <person name="Clum A."/>
            <person name="Dockter R.B."/>
            <person name="Fauchery L."/>
            <person name="Guy J."/>
            <person name="Iotti M."/>
            <person name="Le Tacon F."/>
            <person name="Lindquist E.A."/>
            <person name="Lipzen A."/>
            <person name="Malagnac F."/>
            <person name="Mello A."/>
            <person name="Molinier V."/>
            <person name="Miyauchi S."/>
            <person name="Poulain J."/>
            <person name="Riccioni C."/>
            <person name="Rubini A."/>
            <person name="Sitrit Y."/>
            <person name="Splivallo R."/>
            <person name="Traeger S."/>
            <person name="Wang M."/>
            <person name="Zifcakova L."/>
            <person name="Wipf D."/>
            <person name="Zambonelli A."/>
            <person name="Paolocci F."/>
            <person name="Nowrousian M."/>
            <person name="Ottonello S."/>
            <person name="Baldrian P."/>
            <person name="Spatafora J.W."/>
            <person name="Henrissat B."/>
            <person name="Nagy L.G."/>
            <person name="Aury J.M."/>
            <person name="Wincker P."/>
            <person name="Grigoriev I.V."/>
            <person name="Bonfante P."/>
            <person name="Martin F.M."/>
        </authorList>
    </citation>
    <scope>NUCLEOTIDE SEQUENCE [LARGE SCALE GENOMIC DNA]</scope>
    <source>
        <strain evidence="1 2">RN42</strain>
    </source>
</reference>
<proteinExistence type="predicted"/>
<sequence length="357" mass="40198">MVSFTNICLPDLWKQVGRCSNSNYTGPSQVLARCWLFLHNATGTHPPSEEQKKYYLLLPAASRPRLLLGGCTTCGRKECDTTIHGFLLCPKVQEAWLESAHYLDSSDLPNLPTTGVYCFLEPQHMATAFYAIHGNDAMIFKWWACTISAIHTRRQREFQRAKAANRDALVNYTGIAKDVRYLISAWPSEEPVSDTEDLIIYSTRHWDTLEQTQVGTEIAPQRKRNKEQDRVILLPPPTSTPPSAQPVMTTVTREADPPALAPAPALPPSQPGTLASFITSDVRDNPAASPATPYEKRMKLIVGFGLKRATTKSIQQEHIYTVRFHTGPDEKMKEAEIRKYPYGPEKIDNYNRKKNIV</sequence>
<organism evidence="1 2">
    <name type="scientific">Ascobolus immersus RN42</name>
    <dbReference type="NCBI Taxonomy" id="1160509"/>
    <lineage>
        <taxon>Eukaryota</taxon>
        <taxon>Fungi</taxon>
        <taxon>Dikarya</taxon>
        <taxon>Ascomycota</taxon>
        <taxon>Pezizomycotina</taxon>
        <taxon>Pezizomycetes</taxon>
        <taxon>Pezizales</taxon>
        <taxon>Ascobolaceae</taxon>
        <taxon>Ascobolus</taxon>
    </lineage>
</organism>
<evidence type="ECO:0000313" key="2">
    <source>
        <dbReference type="Proteomes" id="UP000275078"/>
    </source>
</evidence>